<dbReference type="CDD" id="cd04301">
    <property type="entry name" value="NAT_SF"/>
    <property type="match status" value="1"/>
</dbReference>
<protein>
    <submittedName>
        <fullName evidence="2">Acetyltransferase, GNAT family</fullName>
    </submittedName>
</protein>
<dbReference type="Pfam" id="PF00583">
    <property type="entry name" value="Acetyltransf_1"/>
    <property type="match status" value="1"/>
</dbReference>
<dbReference type="Gene3D" id="3.40.630.30">
    <property type="match status" value="1"/>
</dbReference>
<gene>
    <name evidence="2" type="ORF">GCWU0000282_002281</name>
</gene>
<dbReference type="Proteomes" id="UP000018227">
    <property type="component" value="Unassembled WGS sequence"/>
</dbReference>
<dbReference type="OrthoDB" id="9775804at2"/>
<dbReference type="RefSeq" id="WP_023355141.1">
    <property type="nucleotide sequence ID" value="NZ_KI535369.1"/>
</dbReference>
<dbReference type="GO" id="GO:0016747">
    <property type="term" value="F:acyltransferase activity, transferring groups other than amino-acyl groups"/>
    <property type="evidence" value="ECO:0007669"/>
    <property type="project" value="InterPro"/>
</dbReference>
<dbReference type="EMBL" id="ACIL03000016">
    <property type="protein sequence ID" value="ESL02147.1"/>
    <property type="molecule type" value="Genomic_DNA"/>
</dbReference>
<evidence type="ECO:0000313" key="2">
    <source>
        <dbReference type="EMBL" id="ESL02147.1"/>
    </source>
</evidence>
<dbReference type="eggNOG" id="COG0456">
    <property type="taxonomic scope" value="Bacteria"/>
</dbReference>
<name>V2Y256_9FIRM</name>
<proteinExistence type="predicted"/>
<dbReference type="InterPro" id="IPR016181">
    <property type="entry name" value="Acyl_CoA_acyltransferase"/>
</dbReference>
<keyword evidence="3" id="KW-1185">Reference proteome</keyword>
<dbReference type="STRING" id="592026.GCWU0000282_002281"/>
<keyword evidence="2" id="KW-0808">Transferase</keyword>
<accession>V2Y256</accession>
<evidence type="ECO:0000313" key="3">
    <source>
        <dbReference type="Proteomes" id="UP000018227"/>
    </source>
</evidence>
<dbReference type="InterPro" id="IPR000182">
    <property type="entry name" value="GNAT_dom"/>
</dbReference>
<evidence type="ECO:0000259" key="1">
    <source>
        <dbReference type="PROSITE" id="PS51186"/>
    </source>
</evidence>
<dbReference type="SUPFAM" id="SSF55729">
    <property type="entry name" value="Acyl-CoA N-acyltransferases (Nat)"/>
    <property type="match status" value="1"/>
</dbReference>
<dbReference type="PROSITE" id="PS51186">
    <property type="entry name" value="GNAT"/>
    <property type="match status" value="1"/>
</dbReference>
<comment type="caution">
    <text evidence="2">The sequence shown here is derived from an EMBL/GenBank/DDBJ whole genome shotgun (WGS) entry which is preliminary data.</text>
</comment>
<organism evidence="2 3">
    <name type="scientific">Catonella morbi ATCC 51271</name>
    <dbReference type="NCBI Taxonomy" id="592026"/>
    <lineage>
        <taxon>Bacteria</taxon>
        <taxon>Bacillati</taxon>
        <taxon>Bacillota</taxon>
        <taxon>Clostridia</taxon>
        <taxon>Lachnospirales</taxon>
        <taxon>Lachnospiraceae</taxon>
        <taxon>Catonella</taxon>
    </lineage>
</organism>
<dbReference type="AlphaFoldDB" id="V2Y256"/>
<dbReference type="HOGENOM" id="CLU_118417_0_0_9"/>
<reference evidence="2 3" key="1">
    <citation type="submission" date="2013-06" db="EMBL/GenBank/DDBJ databases">
        <authorList>
            <person name="Weinstock G."/>
            <person name="Sodergren E."/>
            <person name="Clifton S."/>
            <person name="Fulton L."/>
            <person name="Fulton B."/>
            <person name="Courtney L."/>
            <person name="Fronick C."/>
            <person name="Harrison M."/>
            <person name="Strong C."/>
            <person name="Farmer C."/>
            <person name="Delahaunty K."/>
            <person name="Markovic C."/>
            <person name="Hall O."/>
            <person name="Minx P."/>
            <person name="Tomlinson C."/>
            <person name="Mitreva M."/>
            <person name="Nelson J."/>
            <person name="Hou S."/>
            <person name="Wollam A."/>
            <person name="Pepin K.H."/>
            <person name="Johnson M."/>
            <person name="Bhonagiri V."/>
            <person name="Nash W.E."/>
            <person name="Warren W."/>
            <person name="Chinwalla A."/>
            <person name="Mardis E.R."/>
            <person name="Wilson R.K."/>
        </authorList>
    </citation>
    <scope>NUCLEOTIDE SEQUENCE [LARGE SCALE GENOMIC DNA]</scope>
    <source>
        <strain evidence="2 3">ATCC 51271</strain>
    </source>
</reference>
<feature type="domain" description="N-acetyltransferase" evidence="1">
    <location>
        <begin position="1"/>
        <end position="146"/>
    </location>
</feature>
<sequence length="146" mass="17124">MNISEMNLNDIESVLTLYIDYYNNYENCCWTEKTAKKRIQQVLSMIDSFSLIMKNEQDIVIGFAMGYFKQYDNIVGYSLEEIIISADYQHKGFGSILLKEIETKVKEKGAYCVELQAVNDELHEKYYNKAGYKNAANFIMKVKWFE</sequence>